<feature type="compositionally biased region" description="Basic and acidic residues" evidence="5">
    <location>
        <begin position="1292"/>
        <end position="1321"/>
    </location>
</feature>
<dbReference type="InterPro" id="IPR017907">
    <property type="entry name" value="Znf_RING_CS"/>
</dbReference>
<feature type="compositionally biased region" description="Basic and acidic residues" evidence="5">
    <location>
        <begin position="1108"/>
        <end position="1131"/>
    </location>
</feature>
<feature type="compositionally biased region" description="Low complexity" evidence="5">
    <location>
        <begin position="365"/>
        <end position="375"/>
    </location>
</feature>
<feature type="compositionally biased region" description="Basic and acidic residues" evidence="5">
    <location>
        <begin position="1886"/>
        <end position="1898"/>
    </location>
</feature>
<feature type="compositionally biased region" description="Low complexity" evidence="5">
    <location>
        <begin position="1396"/>
        <end position="1405"/>
    </location>
</feature>
<feature type="region of interest" description="Disordered" evidence="5">
    <location>
        <begin position="312"/>
        <end position="396"/>
    </location>
</feature>
<dbReference type="SUPFAM" id="SSF57850">
    <property type="entry name" value="RING/U-box"/>
    <property type="match status" value="1"/>
</dbReference>
<feature type="compositionally biased region" description="Basic and acidic residues" evidence="5">
    <location>
        <begin position="1075"/>
        <end position="1092"/>
    </location>
</feature>
<feature type="region of interest" description="Disordered" evidence="5">
    <location>
        <begin position="2227"/>
        <end position="2276"/>
    </location>
</feature>
<feature type="region of interest" description="Disordered" evidence="5">
    <location>
        <begin position="599"/>
        <end position="672"/>
    </location>
</feature>
<keyword evidence="9" id="KW-1185">Reference proteome</keyword>
<feature type="compositionally biased region" description="Polar residues" evidence="5">
    <location>
        <begin position="718"/>
        <end position="727"/>
    </location>
</feature>
<feature type="compositionally biased region" description="Low complexity" evidence="5">
    <location>
        <begin position="322"/>
        <end position="336"/>
    </location>
</feature>
<evidence type="ECO:0000259" key="7">
    <source>
        <dbReference type="PROSITE" id="PS50089"/>
    </source>
</evidence>
<feature type="compositionally biased region" description="Basic and acidic residues" evidence="5">
    <location>
        <begin position="599"/>
        <end position="611"/>
    </location>
</feature>
<dbReference type="STRING" id="195883.A0A482XR20"/>
<dbReference type="InterPro" id="IPR057031">
    <property type="entry name" value="SFR19-like_C"/>
</dbReference>
<dbReference type="PANTHER" id="PTHR12618">
    <property type="entry name" value="PHD AND RING FINGER DOMAIN-CONTAINING PROTEIN 1"/>
    <property type="match status" value="1"/>
</dbReference>
<feature type="compositionally biased region" description="Low complexity" evidence="5">
    <location>
        <begin position="46"/>
        <end position="56"/>
    </location>
</feature>
<dbReference type="GO" id="GO:0008270">
    <property type="term" value="F:zinc ion binding"/>
    <property type="evidence" value="ECO:0007669"/>
    <property type="project" value="UniProtKB-KW"/>
</dbReference>
<evidence type="ECO:0000256" key="1">
    <source>
        <dbReference type="ARBA" id="ARBA00022723"/>
    </source>
</evidence>
<feature type="domain" description="PHD-type" evidence="6">
    <location>
        <begin position="210"/>
        <end position="260"/>
    </location>
</feature>
<feature type="compositionally biased region" description="Polar residues" evidence="5">
    <location>
        <begin position="30"/>
        <end position="45"/>
    </location>
</feature>
<feature type="compositionally biased region" description="Basic and acidic residues" evidence="5">
    <location>
        <begin position="1257"/>
        <end position="1269"/>
    </location>
</feature>
<dbReference type="PROSITE" id="PS00518">
    <property type="entry name" value="ZF_RING_1"/>
    <property type="match status" value="1"/>
</dbReference>
<feature type="compositionally biased region" description="Low complexity" evidence="5">
    <location>
        <begin position="1525"/>
        <end position="1558"/>
    </location>
</feature>
<dbReference type="InterPro" id="IPR013083">
    <property type="entry name" value="Znf_RING/FYVE/PHD"/>
</dbReference>
<dbReference type="Pfam" id="PF13639">
    <property type="entry name" value="zf-RING_2"/>
    <property type="match status" value="1"/>
</dbReference>
<feature type="compositionally biased region" description="Basic and acidic residues" evidence="5">
    <location>
        <begin position="1472"/>
        <end position="1487"/>
    </location>
</feature>
<feature type="region of interest" description="Disordered" evidence="5">
    <location>
        <begin position="1"/>
        <end position="115"/>
    </location>
</feature>
<dbReference type="InterPro" id="IPR019787">
    <property type="entry name" value="Znf_PHD-finger"/>
</dbReference>
<feature type="compositionally biased region" description="Pro residues" evidence="5">
    <location>
        <begin position="1825"/>
        <end position="1844"/>
    </location>
</feature>
<feature type="region of interest" description="Disordered" evidence="5">
    <location>
        <begin position="1728"/>
        <end position="2128"/>
    </location>
</feature>
<dbReference type="Pfam" id="PF23030">
    <property type="entry name" value="SCAF11-like_C"/>
    <property type="match status" value="1"/>
</dbReference>
<feature type="compositionally biased region" description="Basic residues" evidence="5">
    <location>
        <begin position="1198"/>
        <end position="1208"/>
    </location>
</feature>
<feature type="compositionally biased region" description="Acidic residues" evidence="5">
    <location>
        <begin position="730"/>
        <end position="742"/>
    </location>
</feature>
<evidence type="ECO:0000256" key="5">
    <source>
        <dbReference type="SAM" id="MobiDB-lite"/>
    </source>
</evidence>
<feature type="compositionally biased region" description="Basic and acidic residues" evidence="5">
    <location>
        <begin position="1334"/>
        <end position="1351"/>
    </location>
</feature>
<feature type="compositionally biased region" description="Basic residues" evidence="5">
    <location>
        <begin position="1406"/>
        <end position="1453"/>
    </location>
</feature>
<dbReference type="PROSITE" id="PS50089">
    <property type="entry name" value="ZF_RING_2"/>
    <property type="match status" value="1"/>
</dbReference>
<feature type="compositionally biased region" description="Basic and acidic residues" evidence="5">
    <location>
        <begin position="930"/>
        <end position="943"/>
    </location>
</feature>
<feature type="region of interest" description="Disordered" evidence="5">
    <location>
        <begin position="1235"/>
        <end position="1692"/>
    </location>
</feature>
<feature type="compositionally biased region" description="Gly residues" evidence="5">
    <location>
        <begin position="2227"/>
        <end position="2257"/>
    </location>
</feature>
<feature type="compositionally biased region" description="Polar residues" evidence="5">
    <location>
        <begin position="1145"/>
        <end position="1162"/>
    </location>
</feature>
<proteinExistence type="predicted"/>
<gene>
    <name evidence="8" type="ORF">LSTR_LSTR011375</name>
</gene>
<dbReference type="InterPro" id="IPR011011">
    <property type="entry name" value="Znf_FYVE_PHD"/>
</dbReference>
<feature type="compositionally biased region" description="Basic residues" evidence="5">
    <location>
        <begin position="1587"/>
        <end position="1597"/>
    </location>
</feature>
<dbReference type="InterPro" id="IPR019786">
    <property type="entry name" value="Zinc_finger_PHD-type_CS"/>
</dbReference>
<feature type="compositionally biased region" description="Polar residues" evidence="5">
    <location>
        <begin position="1761"/>
        <end position="1774"/>
    </location>
</feature>
<dbReference type="EMBL" id="QKKF02002475">
    <property type="protein sequence ID" value="RZF48422.1"/>
    <property type="molecule type" value="Genomic_DNA"/>
</dbReference>
<feature type="region of interest" description="Disordered" evidence="5">
    <location>
        <begin position="411"/>
        <end position="436"/>
    </location>
</feature>
<sequence length="2276" mass="248809">MRRTRRTVPRVVSDDDESSSSTSDSGTSSPNLPRTRNTRANRTVFSESSSSSSDSPIPRPRRAISRTITAVSETSSESSSEDDDEVAVEEISGSHMEIDPPESEDEIPATKKTKPVLPALVTSSDSDDPAAEPCPICLRKLTTQETGTPESCDHSFCLTCLQEWAKNVNTCPVDRQQFSKILVRKTGSDKILRYIQVENVEPVEDIVDDPTACEICGASDREDRLMLCDACNRGYHLECMTPPLDRVPLDEWYCPDCNENLLLSDEVDEEDEEDEWSINITRNSVTARYAGGSGLQTRRARLMPRTRQSERIMSLLGHPTPAARNAARASEASGSGLNSSMESNGGREPGSLRRATAGGDSSSSRQATQRQATATRGGGGGRKRRRKRKRNGGAFRIKVIQTEEGVIEVSLPRKKRKKRKNKRRRTAGGAGAVAKTAKDRLAKRLGICARKHGATKQTPPALSGTQQLSVNRHSAGIPQLDLFGNRNQLHDLLSGSENEDFDEEGGGGGGLFGGSVSVGIASRHRLTISASTMSRRKAALVFSGRRRHARPAATATAPAAAAPANLLDSILEDQAKWHSRNSEIIHNVSDGSLTVKVPEKQKVDVRNETAKVNETPLYPGGNNQRFNYNYQPRDGAASGTANNSRSVDNSPAGSSSSMNRSFPGSFPQSRSEFSSNYGIGISPFTGSAPIRFRMTAPPRKPTMIIPPLEQPPMPDASLFQNDSPSNSSHEDEEVDIYSDIEPDGGGGGGAEADEKNFGTLEPPPEPPAILMNIGGEDNGAASDDEGLVIDDRPPPPPLPPPLPPPTDNMYDPAEPCDSNSSSSSDDAGPSKIPYPPLPKTSKPPPPEPAAADESLTHPNYGMCPTIGLVPSDSDDEDGDCPNFSMYSSASMTLAQKEDRLNDDEDDEVPISSSSENLFGIMPDIPLPADEPDKKPKEPKKADDNESDEGEVDDEEEAEKVEDDIEKQLTDLELKTFDQNTMDIPIPADMKEADIPIPAELNNDEIPVPEVKDGEAEEVETCEKDKSEGGESEKASVREGDDEGSTQDVLDLAIESEANLQDAQDENDDATSISTVDKESKEKQIDAGEKPDGLIDITDEEMSVYDGQDIDKGASEATESKDGAENAEHDVFESDDDNSLIGGATSAVSGGTLNNSDNPQVSSLPGLEGLETETISESEDVNFDELPEGVPPEDEYSTSKKKKKKKSKKSNCISETDESVLLGLKGQLMDMLEFEEGEIIEDKPKQSSKKDKKAKSKHDKDVAEKEKEPSSTKSKTPPIDKDSDKKQKKKKDKKDSGKDKAGESSSKSKDSKFKEKTAKVGDGDENVSWKKLSKSTKERNYRDGKEKEEKSKAPAPEPAKKEKKKEKRKELERYDVRRLISERPKRPKKDEFGRDISPSPSESLSPPRHRNRSPLRVRNRSRSPWRSRSRSRGRRRTRTPPRPPRQRTRSRSRDRRVSSRDRKRGGARRSRTRSRDRARPKSKERERPPPPPSKAAKKKPPRNDSRSKKKSKSRTPPPRPAKRVSRSYSKSWSPSWSRSFSSPSRSRSPSPLSRSVSRSWSRDRASLAAPHHNPHKNLTVIVTNKDAMRKKDKKKTTKKAKDQDKQRKRRRGQSPAPSKEVFTSGDNILVSVNFKSNRGTAELVPATTPVLRESSKRKRDDVDPITGRKKKDKNSKENVPARSKKSQLSKSTRLLRLNETVKNAKPVAVIDLDMSPFREQTPSPKEVIILTDSGGEDNDKQHNDLEKQLERMGEGGQPQPESPATHSFLMTSTGPKTPPEPHIKFSIVSNKPQLRALNNPLMECDDEMRQDEEGADEEMMGHKGPNTPPEPPPELNTPASPPTTPYDPFDPTKSRSPSPQPHADSDLPPNKEDKSADNLNASLQSDIEEHAVRLLEHRTLTPPMDADELKKTPEPLKSLSTPKPEQSSEPSPKHQSPSGGVDQSKIADDNLLKPFQKLLSSQSKVDISVHKSPDKGMTTVIISQQGQQMKSSSLPTKQITTSTTSKTLQITASSKKPAGPAPYNPLQSLNASKSARAQQNGNDASDDILELDVGSPYSPGSSEGDDLFDPPAMTPPRTAVPAKPSKRGKSKLDLLFGAAAATKSSRHKHSSKAAKKASKTKTTKGTGKKEVNVKLDEDQLKILDDLPSSAVEMQFLKKLNRQERVVEEVKLVLKPHYAKKHIGKEEYKEILRRAVPKICHNRSGEINPMKIQFLVEAYVRKFRKNAGTAGGGAPAPGAGGGKKKAGGGASAGGGGSGGVPLSISIPPKPKIQKTLWS</sequence>
<feature type="compositionally biased region" description="Polar residues" evidence="5">
    <location>
        <begin position="884"/>
        <end position="893"/>
    </location>
</feature>
<feature type="compositionally biased region" description="Basic residues" evidence="5">
    <location>
        <begin position="1460"/>
        <end position="1471"/>
    </location>
</feature>
<feature type="compositionally biased region" description="Low complexity" evidence="5">
    <location>
        <begin position="65"/>
        <end position="78"/>
    </location>
</feature>
<name>A0A482XR20_LAOST</name>
<evidence type="ECO:0000256" key="3">
    <source>
        <dbReference type="ARBA" id="ARBA00022833"/>
    </source>
</evidence>
<feature type="compositionally biased region" description="Low complexity" evidence="5">
    <location>
        <begin position="817"/>
        <end position="826"/>
    </location>
</feature>
<feature type="compositionally biased region" description="Basic and acidic residues" evidence="5">
    <location>
        <begin position="1736"/>
        <end position="1752"/>
    </location>
</feature>
<feature type="compositionally biased region" description="Acidic residues" evidence="5">
    <location>
        <begin position="944"/>
        <end position="964"/>
    </location>
</feature>
<dbReference type="CDD" id="cd15536">
    <property type="entry name" value="PHD_PHRF1"/>
    <property type="match status" value="1"/>
</dbReference>
<feature type="compositionally biased region" description="Acidic residues" evidence="5">
    <location>
        <begin position="79"/>
        <end position="88"/>
    </location>
</feature>
<feature type="region of interest" description="Disordered" evidence="5">
    <location>
        <begin position="684"/>
        <end position="975"/>
    </location>
</feature>
<evidence type="ECO:0000313" key="9">
    <source>
        <dbReference type="Proteomes" id="UP000291343"/>
    </source>
</evidence>
<accession>A0A482XR20</accession>
<evidence type="ECO:0000256" key="2">
    <source>
        <dbReference type="ARBA" id="ARBA00022771"/>
    </source>
</evidence>
<feature type="compositionally biased region" description="Basic residues" evidence="5">
    <location>
        <begin position="412"/>
        <end position="426"/>
    </location>
</feature>
<feature type="compositionally biased region" description="Polar residues" evidence="5">
    <location>
        <begin position="1979"/>
        <end position="1994"/>
    </location>
</feature>
<feature type="region of interest" description="Disordered" evidence="5">
    <location>
        <begin position="999"/>
        <end position="1219"/>
    </location>
</feature>
<feature type="compositionally biased region" description="Polar residues" evidence="5">
    <location>
        <begin position="639"/>
        <end position="672"/>
    </location>
</feature>
<dbReference type="SUPFAM" id="SSF57903">
    <property type="entry name" value="FYVE/PHD zinc finger"/>
    <property type="match status" value="1"/>
</dbReference>
<feature type="compositionally biased region" description="Basic residues" evidence="5">
    <location>
        <begin position="381"/>
        <end position="391"/>
    </location>
</feature>
<feature type="compositionally biased region" description="Acidic residues" evidence="5">
    <location>
        <begin position="1802"/>
        <end position="1817"/>
    </location>
</feature>
<keyword evidence="1" id="KW-0479">Metal-binding</keyword>
<evidence type="ECO:0000256" key="4">
    <source>
        <dbReference type="PROSITE-ProRule" id="PRU00175"/>
    </source>
</evidence>
<feature type="compositionally biased region" description="Basic and acidic residues" evidence="5">
    <location>
        <begin position="1020"/>
        <end position="1038"/>
    </location>
</feature>
<dbReference type="InParanoid" id="A0A482XR20"/>
<dbReference type="Gene3D" id="3.30.40.10">
    <property type="entry name" value="Zinc/RING finger domain, C3HC4 (zinc finger)"/>
    <property type="match status" value="2"/>
</dbReference>
<feature type="compositionally biased region" description="Acidic residues" evidence="5">
    <location>
        <begin position="1169"/>
        <end position="1195"/>
    </location>
</feature>
<evidence type="ECO:0000313" key="8">
    <source>
        <dbReference type="EMBL" id="RZF48422.1"/>
    </source>
</evidence>
<comment type="caution">
    <text evidence="8">The sequence shown here is derived from an EMBL/GenBank/DDBJ whole genome shotgun (WGS) entry which is preliminary data.</text>
</comment>
<feature type="compositionally biased region" description="Low complexity" evidence="5">
    <location>
        <begin position="19"/>
        <end position="29"/>
    </location>
</feature>
<dbReference type="Pfam" id="PF00628">
    <property type="entry name" value="PHD"/>
    <property type="match status" value="1"/>
</dbReference>
<feature type="compositionally biased region" description="Basic and acidic residues" evidence="5">
    <location>
        <begin position="1862"/>
        <end position="1875"/>
    </location>
</feature>
<feature type="compositionally biased region" description="Basic residues" evidence="5">
    <location>
        <begin position="2103"/>
        <end position="2121"/>
    </location>
</feature>
<feature type="compositionally biased region" description="Pro residues" evidence="5">
    <location>
        <begin position="794"/>
        <end position="806"/>
    </location>
</feature>
<feature type="compositionally biased region" description="Low complexity" evidence="5">
    <location>
        <begin position="1995"/>
        <end position="2010"/>
    </location>
</feature>
<protein>
    <recommendedName>
        <fullName evidence="10">PHD and RING finger domain-containing protein 1</fullName>
    </recommendedName>
</protein>
<feature type="compositionally biased region" description="Polar residues" evidence="5">
    <location>
        <begin position="2024"/>
        <end position="2042"/>
    </location>
</feature>
<feature type="domain" description="RING-type" evidence="7">
    <location>
        <begin position="134"/>
        <end position="175"/>
    </location>
</feature>
<dbReference type="SMART" id="SM00184">
    <property type="entry name" value="RING"/>
    <property type="match status" value="2"/>
</dbReference>
<dbReference type="SMART" id="SM00249">
    <property type="entry name" value="PHD"/>
    <property type="match status" value="1"/>
</dbReference>
<dbReference type="InterPro" id="IPR001841">
    <property type="entry name" value="Znf_RING"/>
</dbReference>
<organism evidence="8 9">
    <name type="scientific">Laodelphax striatellus</name>
    <name type="common">Small brown planthopper</name>
    <name type="synonym">Delphax striatella</name>
    <dbReference type="NCBI Taxonomy" id="195883"/>
    <lineage>
        <taxon>Eukaryota</taxon>
        <taxon>Metazoa</taxon>
        <taxon>Ecdysozoa</taxon>
        <taxon>Arthropoda</taxon>
        <taxon>Hexapoda</taxon>
        <taxon>Insecta</taxon>
        <taxon>Pterygota</taxon>
        <taxon>Neoptera</taxon>
        <taxon>Paraneoptera</taxon>
        <taxon>Hemiptera</taxon>
        <taxon>Auchenorrhyncha</taxon>
        <taxon>Fulgoroidea</taxon>
        <taxon>Delphacidae</taxon>
        <taxon>Criomorphinae</taxon>
        <taxon>Laodelphax</taxon>
    </lineage>
</organism>
<feature type="compositionally biased region" description="Basic and acidic residues" evidence="5">
    <location>
        <begin position="1239"/>
        <end position="1248"/>
    </location>
</feature>
<dbReference type="Proteomes" id="UP000291343">
    <property type="component" value="Unassembled WGS sequence"/>
</dbReference>
<dbReference type="PROSITE" id="PS50016">
    <property type="entry name" value="ZF_PHD_2"/>
    <property type="match status" value="1"/>
</dbReference>
<keyword evidence="3" id="KW-0862">Zinc</keyword>
<feature type="compositionally biased region" description="Basic and acidic residues" evidence="5">
    <location>
        <begin position="1367"/>
        <end position="1393"/>
    </location>
</feature>
<evidence type="ECO:0000259" key="6">
    <source>
        <dbReference type="PROSITE" id="PS50016"/>
    </source>
</evidence>
<feature type="compositionally biased region" description="Low complexity" evidence="5">
    <location>
        <begin position="1921"/>
        <end position="1937"/>
    </location>
</feature>
<dbReference type="FunCoup" id="A0A482XR20">
    <property type="interactions" value="558"/>
</dbReference>
<feature type="compositionally biased region" description="Basic and acidic residues" evidence="5">
    <location>
        <begin position="965"/>
        <end position="975"/>
    </location>
</feature>
<dbReference type="OrthoDB" id="1935339at2759"/>
<reference evidence="8 9" key="1">
    <citation type="journal article" date="2017" name="Gigascience">
        <title>Genome sequence of the small brown planthopper, Laodelphax striatellus.</title>
        <authorList>
            <person name="Zhu J."/>
            <person name="Jiang F."/>
            <person name="Wang X."/>
            <person name="Yang P."/>
            <person name="Bao Y."/>
            <person name="Zhao W."/>
            <person name="Wang W."/>
            <person name="Lu H."/>
            <person name="Wang Q."/>
            <person name="Cui N."/>
            <person name="Li J."/>
            <person name="Chen X."/>
            <person name="Luo L."/>
            <person name="Yu J."/>
            <person name="Kang L."/>
            <person name="Cui F."/>
        </authorList>
    </citation>
    <scope>NUCLEOTIDE SEQUENCE [LARGE SCALE GENOMIC DNA]</scope>
    <source>
        <strain evidence="8">Lst14</strain>
    </source>
</reference>
<feature type="compositionally biased region" description="Polar residues" evidence="5">
    <location>
        <begin position="621"/>
        <end position="630"/>
    </location>
</feature>
<dbReference type="PANTHER" id="PTHR12618:SF20">
    <property type="entry name" value="PHD AND RING FINGER DOMAIN-CONTAINING PROTEIN 1"/>
    <property type="match status" value="1"/>
</dbReference>
<dbReference type="InterPro" id="IPR001965">
    <property type="entry name" value="Znf_PHD"/>
</dbReference>
<dbReference type="InterPro" id="IPR047157">
    <property type="entry name" value="PHRF1/Atg35"/>
</dbReference>
<dbReference type="PROSITE" id="PS01359">
    <property type="entry name" value="ZF_PHD_1"/>
    <property type="match status" value="1"/>
</dbReference>
<evidence type="ECO:0008006" key="10">
    <source>
        <dbReference type="Google" id="ProtNLM"/>
    </source>
</evidence>
<feature type="compositionally biased region" description="Pro residues" evidence="5">
    <location>
        <begin position="832"/>
        <end position="848"/>
    </location>
</feature>
<keyword evidence="2 4" id="KW-0863">Zinc-finger</keyword>